<dbReference type="AlphaFoldDB" id="A0AAV5VU15"/>
<dbReference type="EMBL" id="BTSY01000004">
    <property type="protein sequence ID" value="GMT22026.1"/>
    <property type="molecule type" value="Genomic_DNA"/>
</dbReference>
<protein>
    <submittedName>
        <fullName evidence="1">Uncharacterized protein</fullName>
    </submittedName>
</protein>
<name>A0AAV5VU15_9BILA</name>
<accession>A0AAV5VU15</accession>
<feature type="non-terminal residue" evidence="1">
    <location>
        <position position="1"/>
    </location>
</feature>
<organism evidence="1 2">
    <name type="scientific">Pristionchus fissidentatus</name>
    <dbReference type="NCBI Taxonomy" id="1538716"/>
    <lineage>
        <taxon>Eukaryota</taxon>
        <taxon>Metazoa</taxon>
        <taxon>Ecdysozoa</taxon>
        <taxon>Nematoda</taxon>
        <taxon>Chromadorea</taxon>
        <taxon>Rhabditida</taxon>
        <taxon>Rhabditina</taxon>
        <taxon>Diplogasteromorpha</taxon>
        <taxon>Diplogasteroidea</taxon>
        <taxon>Neodiplogasteridae</taxon>
        <taxon>Pristionchus</taxon>
    </lineage>
</organism>
<evidence type="ECO:0000313" key="1">
    <source>
        <dbReference type="EMBL" id="GMT22026.1"/>
    </source>
</evidence>
<gene>
    <name evidence="1" type="ORF">PFISCL1PPCAC_13323</name>
</gene>
<comment type="caution">
    <text evidence="1">The sequence shown here is derived from an EMBL/GenBank/DDBJ whole genome shotgun (WGS) entry which is preliminary data.</text>
</comment>
<reference evidence="1" key="1">
    <citation type="submission" date="2023-10" db="EMBL/GenBank/DDBJ databases">
        <title>Genome assembly of Pristionchus species.</title>
        <authorList>
            <person name="Yoshida K."/>
            <person name="Sommer R.J."/>
        </authorList>
    </citation>
    <scope>NUCLEOTIDE SEQUENCE</scope>
    <source>
        <strain evidence="1">RS5133</strain>
    </source>
</reference>
<proteinExistence type="predicted"/>
<keyword evidence="2" id="KW-1185">Reference proteome</keyword>
<sequence>FIHRSLNYTFIINRRLVSLERLGEAHALVADVVDLAVLADEGIAHDPRGTETERLEALDGEDARVVVSLDDHVDGAEGVGGGSDDEVESGIFALQSTVYSCQSALYTPPASAAIFSTMSLGAARSDVPVSEMTCHPLLLL</sequence>
<dbReference type="Proteomes" id="UP001432322">
    <property type="component" value="Unassembled WGS sequence"/>
</dbReference>
<evidence type="ECO:0000313" key="2">
    <source>
        <dbReference type="Proteomes" id="UP001432322"/>
    </source>
</evidence>